<organism evidence="2 3">
    <name type="scientific">Streptococcus oralis</name>
    <dbReference type="NCBI Taxonomy" id="1303"/>
    <lineage>
        <taxon>Bacteria</taxon>
        <taxon>Bacillati</taxon>
        <taxon>Bacillota</taxon>
        <taxon>Bacilli</taxon>
        <taxon>Lactobacillales</taxon>
        <taxon>Streptococcaceae</taxon>
        <taxon>Streptococcus</taxon>
    </lineage>
</organism>
<proteinExistence type="predicted"/>
<accession>A0AAW7W7S5</accession>
<gene>
    <name evidence="2" type="ORF">Q4441_06015</name>
</gene>
<evidence type="ECO:0000313" key="3">
    <source>
        <dbReference type="Proteomes" id="UP001170022"/>
    </source>
</evidence>
<name>A0AAW7W7S5_STROR</name>
<protein>
    <recommendedName>
        <fullName evidence="4">Pre-toxin TG domain-containing protein</fullName>
    </recommendedName>
</protein>
<evidence type="ECO:0000256" key="1">
    <source>
        <dbReference type="SAM" id="MobiDB-lite"/>
    </source>
</evidence>
<evidence type="ECO:0008006" key="4">
    <source>
        <dbReference type="Google" id="ProtNLM"/>
    </source>
</evidence>
<dbReference type="Proteomes" id="UP001170022">
    <property type="component" value="Unassembled WGS sequence"/>
</dbReference>
<dbReference type="EMBL" id="JAUONQ010000005">
    <property type="protein sequence ID" value="MDO6348139.1"/>
    <property type="molecule type" value="Genomic_DNA"/>
</dbReference>
<feature type="region of interest" description="Disordered" evidence="1">
    <location>
        <begin position="434"/>
        <end position="457"/>
    </location>
</feature>
<dbReference type="AlphaFoldDB" id="A0AAW7W7S5"/>
<evidence type="ECO:0000313" key="2">
    <source>
        <dbReference type="EMBL" id="MDO6348139.1"/>
    </source>
</evidence>
<reference evidence="2" key="1">
    <citation type="submission" date="2023-07" db="EMBL/GenBank/DDBJ databases">
        <title>Whole Genome Sequencing of Colonoscopy isolates.</title>
        <authorList>
            <person name="Surve S.V."/>
            <person name="Valls R.A."/>
            <person name="Barrak K.E."/>
            <person name="Gardner T.B."/>
            <person name="O'Toole G.A."/>
        </authorList>
    </citation>
    <scope>NUCLEOTIDE SEQUENCE</scope>
    <source>
        <strain evidence="2">GP0012</strain>
    </source>
</reference>
<sequence length="696" mass="75545">MEGKVVTDEGVEDLYVQNGEASLGTTKDSTTFDKSLNRIFKMVSKTKKIHSDIMQNIDSKFTNGMDAAFVTLNDVNGANKPYKSKYTKQTVPKKVLAGYKADGTSVYIDTTEQKSYTLSEILDGKASPIQAAKDVYDDRIKAVKEMMAKKDQLSDEQIKALEGKSAEEIVAVRYPGQLPDYQRLKASRYYEENKESLQYVDMTLKVVAFLGMAGGAILAPATGGTSLTVTYASMAYLAADSAYSAFNGHTMITGNQLSTEDRVWAGIDAAVTLVSMGSAGYLAKLAKSGKNGSTLLKGLATAGKHADDVNDVSKVIYSFATDQDPNAALQNLVLGQVMGLGMNSAGNYIGKKFGAPAVDLPGAKASHLDVPLQGKQIPKLDPANVRLSSRPDLHLKASPADGTLAKLKTHPTVRADLPKVKQVSGDSATKAIGGVKPSDVDVPKVKGTANPSPSQSETRAIIDQKLKEYGVSWDEFNRLRNTHVTKMTQSEYDMMIDIRNTIPYPKNSTVMQKIMPIDAEVWLFNKKEKATAGGFVARRSDVKNITNIREAVEGLRLDYEGSPFVETMIDANGNRVAVRDQNGNLVLKTDAYLRLEYTTDETGYIQIPYGDMDGNSIDADGNIIMNQSTGEPNKVIDPASGNGFIKSDSDEFLVPEYIHSDKSRLKEGSKLYLNVGGEEVLVGRVNKDGIMEYVEG</sequence>
<comment type="caution">
    <text evidence="2">The sequence shown here is derived from an EMBL/GenBank/DDBJ whole genome shotgun (WGS) entry which is preliminary data.</text>
</comment>